<sequence length="75" mass="8545">MYDVATKHMLEILACSHQSKTMQELFLRNFLEVVQKTGKTFEVMKLQLPVINISSLKVIFEDHRTYASPAVVSCG</sequence>
<evidence type="ECO:0000313" key="1">
    <source>
        <dbReference type="EMBL" id="MBX30931.1"/>
    </source>
</evidence>
<dbReference type="GO" id="GO:1990072">
    <property type="term" value="C:TRAPPIII protein complex"/>
    <property type="evidence" value="ECO:0007669"/>
    <property type="project" value="TreeGrafter"/>
</dbReference>
<reference evidence="1" key="1">
    <citation type="submission" date="2018-02" db="EMBL/GenBank/DDBJ databases">
        <title>Rhizophora mucronata_Transcriptome.</title>
        <authorList>
            <person name="Meera S.P."/>
            <person name="Sreeshan A."/>
            <person name="Augustine A."/>
        </authorList>
    </citation>
    <scope>NUCLEOTIDE SEQUENCE</scope>
    <source>
        <tissue evidence="1">Leaf</tissue>
    </source>
</reference>
<dbReference type="InterPro" id="IPR024420">
    <property type="entry name" value="TRAPP_III_complex_Trs85"/>
</dbReference>
<proteinExistence type="predicted"/>
<organism evidence="1">
    <name type="scientific">Rhizophora mucronata</name>
    <name type="common">Asiatic mangrove</name>
    <dbReference type="NCBI Taxonomy" id="61149"/>
    <lineage>
        <taxon>Eukaryota</taxon>
        <taxon>Viridiplantae</taxon>
        <taxon>Streptophyta</taxon>
        <taxon>Embryophyta</taxon>
        <taxon>Tracheophyta</taxon>
        <taxon>Spermatophyta</taxon>
        <taxon>Magnoliopsida</taxon>
        <taxon>eudicotyledons</taxon>
        <taxon>Gunneridae</taxon>
        <taxon>Pentapetalae</taxon>
        <taxon>rosids</taxon>
        <taxon>fabids</taxon>
        <taxon>Malpighiales</taxon>
        <taxon>Rhizophoraceae</taxon>
        <taxon>Rhizophora</taxon>
    </lineage>
</organism>
<accession>A0A2P2MKZ9</accession>
<dbReference type="EMBL" id="GGEC01050447">
    <property type="protein sequence ID" value="MBX30931.1"/>
    <property type="molecule type" value="Transcribed_RNA"/>
</dbReference>
<dbReference type="PANTHER" id="PTHR12975">
    <property type="entry name" value="TRANSPORT PROTEIN TRAPP"/>
    <property type="match status" value="1"/>
</dbReference>
<dbReference type="AlphaFoldDB" id="A0A2P2MKZ9"/>
<name>A0A2P2MKZ9_RHIMU</name>
<protein>
    <submittedName>
        <fullName evidence="1">Uncharacterized protein MANES_08G034300</fullName>
    </submittedName>
</protein>
<dbReference type="PANTHER" id="PTHR12975:SF6">
    <property type="entry name" value="TRAFFICKING PROTEIN PARTICLE COMPLEX SUBUNIT 8"/>
    <property type="match status" value="1"/>
</dbReference>